<comment type="caution">
    <text evidence="4">The sequence shown here is derived from an EMBL/GenBank/DDBJ whole genome shotgun (WGS) entry which is preliminary data.</text>
</comment>
<dbReference type="Proteomes" id="UP000694255">
    <property type="component" value="Unassembled WGS sequence"/>
</dbReference>
<evidence type="ECO:0000313" key="5">
    <source>
        <dbReference type="Proteomes" id="UP000694255"/>
    </source>
</evidence>
<dbReference type="AlphaFoldDB" id="A0A8J5UWX6"/>
<evidence type="ECO:0000259" key="3">
    <source>
        <dbReference type="Pfam" id="PF00561"/>
    </source>
</evidence>
<evidence type="ECO:0000256" key="2">
    <source>
        <dbReference type="ARBA" id="ARBA00022801"/>
    </source>
</evidence>
<keyword evidence="2" id="KW-0378">Hydrolase</keyword>
<dbReference type="Pfam" id="PF00561">
    <property type="entry name" value="Abhydrolase_1"/>
    <property type="match status" value="1"/>
</dbReference>
<accession>A0A8J5UWX6</accession>
<name>A0A8J5UWX6_9ASCO</name>
<keyword evidence="5" id="KW-1185">Reference proteome</keyword>
<dbReference type="InterPro" id="IPR000073">
    <property type="entry name" value="AB_hydrolase_1"/>
</dbReference>
<proteinExistence type="inferred from homology"/>
<evidence type="ECO:0000313" key="4">
    <source>
        <dbReference type="EMBL" id="KAG7661999.1"/>
    </source>
</evidence>
<comment type="similarity">
    <text evidence="1">Belongs to the AB hydrolase superfamily.</text>
</comment>
<dbReference type="PANTHER" id="PTHR46118:SF4">
    <property type="entry name" value="PROTEIN ABHD11"/>
    <property type="match status" value="1"/>
</dbReference>
<dbReference type="GO" id="GO:0052689">
    <property type="term" value="F:carboxylic ester hydrolase activity"/>
    <property type="evidence" value="ECO:0007669"/>
    <property type="project" value="TreeGrafter"/>
</dbReference>
<feature type="domain" description="AB hydrolase-1" evidence="3">
    <location>
        <begin position="70"/>
        <end position="311"/>
    </location>
</feature>
<reference evidence="4 5" key="1">
    <citation type="journal article" date="2021" name="DNA Res.">
        <title>Genome analysis of Candida subhashii reveals its hybrid nature and dual mitochondrial genome conformations.</title>
        <authorList>
            <person name="Mixao V."/>
            <person name="Hegedusova E."/>
            <person name="Saus E."/>
            <person name="Pryszcz L.P."/>
            <person name="Cillingova A."/>
            <person name="Nosek J."/>
            <person name="Gabaldon T."/>
        </authorList>
    </citation>
    <scope>NUCLEOTIDE SEQUENCE [LARGE SCALE GENOMIC DNA]</scope>
    <source>
        <strain evidence="4 5">CBS 10753</strain>
    </source>
</reference>
<protein>
    <recommendedName>
        <fullName evidence="3">AB hydrolase-1 domain-containing protein</fullName>
    </recommendedName>
</protein>
<dbReference type="OrthoDB" id="8119704at2759"/>
<organism evidence="4 5">
    <name type="scientific">[Candida] subhashii</name>
    <dbReference type="NCBI Taxonomy" id="561895"/>
    <lineage>
        <taxon>Eukaryota</taxon>
        <taxon>Fungi</taxon>
        <taxon>Dikarya</taxon>
        <taxon>Ascomycota</taxon>
        <taxon>Saccharomycotina</taxon>
        <taxon>Pichiomycetes</taxon>
        <taxon>Debaryomycetaceae</taxon>
        <taxon>Spathaspora</taxon>
    </lineage>
</organism>
<sequence>MYITRLPRVFSLLRPYSTVSPNIGTIPNSYAQNDPSYLGDALAIDGSIPTVELAFDHHKPNLEPTLYKSPLIFLHGLFGSRSNTRTIAKQLTNRLDRDVYCLDLRNFGTSPHIDRLDYPSLAADVERFIQERKFPEFAKPIVVGHSMGGKTAMAMVLRNPDLVKMLCVVDNAPVTKITSDTFGKYVNQLRLALEKYKYTSVKEVDAKLAEVEENKSVRQFLLTNLDRGHRHAHIKSKVPLDIIGNAISRGVISSWPYDSNIVRWTKGPALFVRGSESSYVPDEVIPEIARFFPDFELRDIEAGHWLISEKPIEFMETLTEFIQRREDEEEI</sequence>
<dbReference type="PANTHER" id="PTHR46118">
    <property type="entry name" value="PROTEIN ABHD11"/>
    <property type="match status" value="1"/>
</dbReference>
<dbReference type="GeneID" id="73471299"/>
<evidence type="ECO:0000256" key="1">
    <source>
        <dbReference type="ARBA" id="ARBA00008645"/>
    </source>
</evidence>
<dbReference type="GO" id="GO:0005739">
    <property type="term" value="C:mitochondrion"/>
    <property type="evidence" value="ECO:0007669"/>
    <property type="project" value="TreeGrafter"/>
</dbReference>
<dbReference type="EMBL" id="JAGSYN010000186">
    <property type="protein sequence ID" value="KAG7661999.1"/>
    <property type="molecule type" value="Genomic_DNA"/>
</dbReference>
<gene>
    <name evidence="4" type="ORF">J8A68_004499</name>
</gene>
<dbReference type="RefSeq" id="XP_049262232.1">
    <property type="nucleotide sequence ID" value="XM_049408465.1"/>
</dbReference>